<comment type="caution">
    <text evidence="13">The sequence shown here is derived from an EMBL/GenBank/DDBJ whole genome shotgun (WGS) entry which is preliminary data.</text>
</comment>
<evidence type="ECO:0000256" key="3">
    <source>
        <dbReference type="ARBA" id="ARBA00038853"/>
    </source>
</evidence>
<keyword evidence="2" id="KW-0560">Oxidoreductase</keyword>
<evidence type="ECO:0000256" key="1">
    <source>
        <dbReference type="ARBA" id="ARBA00010928"/>
    </source>
</evidence>
<dbReference type="InterPro" id="IPR050984">
    <property type="entry name" value="Gfo/Idh/MocA_domain"/>
</dbReference>
<evidence type="ECO:0000256" key="10">
    <source>
        <dbReference type="ARBA" id="ARBA00049233"/>
    </source>
</evidence>
<dbReference type="Proteomes" id="UP001642483">
    <property type="component" value="Unassembled WGS sequence"/>
</dbReference>
<protein>
    <recommendedName>
        <fullName evidence="5">Trans-1,2-dihydrobenzene-1,2-diol dehydrogenase</fullName>
        <ecNumber evidence="4">1.1.1.179</ecNumber>
        <ecNumber evidence="3">1.3.1.20</ecNumber>
    </recommendedName>
    <alternativeName>
        <fullName evidence="8">D-xylose 1-dehydrogenase</fullName>
    </alternativeName>
    <alternativeName>
        <fullName evidence="7">D-xylose-NADP dehydrogenase</fullName>
    </alternativeName>
    <alternativeName>
        <fullName evidence="6">Dimeric dihydrodiol dehydrogenase</fullName>
    </alternativeName>
</protein>
<dbReference type="Pfam" id="PF22725">
    <property type="entry name" value="GFO_IDH_MocA_C3"/>
    <property type="match status" value="1"/>
</dbReference>
<dbReference type="EC" id="1.3.1.20" evidence="3"/>
<dbReference type="InterPro" id="IPR036291">
    <property type="entry name" value="NAD(P)-bd_dom_sf"/>
</dbReference>
<reference evidence="13 14" key="1">
    <citation type="submission" date="2024-02" db="EMBL/GenBank/DDBJ databases">
        <authorList>
            <person name="Daric V."/>
            <person name="Darras S."/>
        </authorList>
    </citation>
    <scope>NUCLEOTIDE SEQUENCE [LARGE SCALE GENOMIC DNA]</scope>
</reference>
<dbReference type="SUPFAM" id="SSF55347">
    <property type="entry name" value="Glyceraldehyde-3-phosphate dehydrogenase-like, C-terminal domain"/>
    <property type="match status" value="1"/>
</dbReference>
<dbReference type="Gene3D" id="3.40.50.720">
    <property type="entry name" value="NAD(P)-binding Rossmann-like Domain"/>
    <property type="match status" value="1"/>
</dbReference>
<evidence type="ECO:0000313" key="13">
    <source>
        <dbReference type="EMBL" id="CAK8679886.1"/>
    </source>
</evidence>
<name>A0ABP0FJS2_CLALP</name>
<dbReference type="EMBL" id="CAWYQH010000068">
    <property type="protein sequence ID" value="CAK8679886.1"/>
    <property type="molecule type" value="Genomic_DNA"/>
</dbReference>
<dbReference type="InterPro" id="IPR055170">
    <property type="entry name" value="GFO_IDH_MocA-like_dom"/>
</dbReference>
<evidence type="ECO:0000256" key="7">
    <source>
        <dbReference type="ARBA" id="ARBA00042988"/>
    </source>
</evidence>
<dbReference type="InterPro" id="IPR000683">
    <property type="entry name" value="Gfo/Idh/MocA-like_OxRdtase_N"/>
</dbReference>
<feature type="domain" description="Gfo/Idh/MocA-like oxidoreductase N-terminal" evidence="11">
    <location>
        <begin position="4"/>
        <end position="121"/>
    </location>
</feature>
<evidence type="ECO:0000256" key="4">
    <source>
        <dbReference type="ARBA" id="ARBA00038984"/>
    </source>
</evidence>
<organism evidence="13 14">
    <name type="scientific">Clavelina lepadiformis</name>
    <name type="common">Light-bulb sea squirt</name>
    <name type="synonym">Ascidia lepadiformis</name>
    <dbReference type="NCBI Taxonomy" id="159417"/>
    <lineage>
        <taxon>Eukaryota</taxon>
        <taxon>Metazoa</taxon>
        <taxon>Chordata</taxon>
        <taxon>Tunicata</taxon>
        <taxon>Ascidiacea</taxon>
        <taxon>Aplousobranchia</taxon>
        <taxon>Clavelinidae</taxon>
        <taxon>Clavelina</taxon>
    </lineage>
</organism>
<gene>
    <name evidence="13" type="ORF">CVLEPA_LOCUS10131</name>
</gene>
<evidence type="ECO:0000256" key="9">
    <source>
        <dbReference type="ARBA" id="ARBA00047423"/>
    </source>
</evidence>
<dbReference type="Pfam" id="PF01408">
    <property type="entry name" value="GFO_IDH_MocA"/>
    <property type="match status" value="1"/>
</dbReference>
<comment type="catalytic activity">
    <reaction evidence="10">
        <text>D-xylose + NADP(+) = D-xylono-1,5-lactone + NADPH + H(+)</text>
        <dbReference type="Rhea" id="RHEA:22000"/>
        <dbReference type="ChEBI" id="CHEBI:15378"/>
        <dbReference type="ChEBI" id="CHEBI:15867"/>
        <dbReference type="ChEBI" id="CHEBI:53455"/>
        <dbReference type="ChEBI" id="CHEBI:57783"/>
        <dbReference type="ChEBI" id="CHEBI:58349"/>
        <dbReference type="EC" id="1.1.1.179"/>
    </reaction>
</comment>
<comment type="similarity">
    <text evidence="1">Belongs to the Gfo/Idh/MocA family.</text>
</comment>
<evidence type="ECO:0000259" key="11">
    <source>
        <dbReference type="Pfam" id="PF01408"/>
    </source>
</evidence>
<evidence type="ECO:0000256" key="5">
    <source>
        <dbReference type="ARBA" id="ARBA00040603"/>
    </source>
</evidence>
<proteinExistence type="inferred from homology"/>
<evidence type="ECO:0000256" key="2">
    <source>
        <dbReference type="ARBA" id="ARBA00023002"/>
    </source>
</evidence>
<dbReference type="PANTHER" id="PTHR22604">
    <property type="entry name" value="OXIDOREDUCTASES"/>
    <property type="match status" value="1"/>
</dbReference>
<comment type="catalytic activity">
    <reaction evidence="9">
        <text>(1R,2R)-1,2-dihydrobenzene-1,2-diol + NADP(+) = catechol + NADPH + H(+)</text>
        <dbReference type="Rhea" id="RHEA:16729"/>
        <dbReference type="ChEBI" id="CHEBI:10702"/>
        <dbReference type="ChEBI" id="CHEBI:15378"/>
        <dbReference type="ChEBI" id="CHEBI:18135"/>
        <dbReference type="ChEBI" id="CHEBI:57783"/>
        <dbReference type="ChEBI" id="CHEBI:58349"/>
        <dbReference type="EC" id="1.3.1.20"/>
    </reaction>
</comment>
<dbReference type="EC" id="1.1.1.179" evidence="4"/>
<dbReference type="PANTHER" id="PTHR22604:SF105">
    <property type="entry name" value="TRANS-1,2-DIHYDROBENZENE-1,2-DIOL DEHYDROGENASE"/>
    <property type="match status" value="1"/>
</dbReference>
<evidence type="ECO:0000256" key="8">
    <source>
        <dbReference type="ARBA" id="ARBA00043025"/>
    </source>
</evidence>
<evidence type="ECO:0000313" key="14">
    <source>
        <dbReference type="Proteomes" id="UP001642483"/>
    </source>
</evidence>
<dbReference type="Gene3D" id="3.30.360.10">
    <property type="entry name" value="Dihydrodipicolinate Reductase, domain 2"/>
    <property type="match status" value="1"/>
</dbReference>
<feature type="domain" description="GFO/IDH/MocA-like oxidoreductase" evidence="12">
    <location>
        <begin position="132"/>
        <end position="247"/>
    </location>
</feature>
<sequence>MALKWGICAAGKISNDFVLSLNALSDADHKICAVAASDLGRAKAFAKTHNILKAYSSYEELAADKDVGIVYIGNLNTQHFSTTKLMLSSGKHVLCEKPLAVNVNETKALFKIAKAKNLFLMEAIWSRCFPAYHKVQELLDSDVIGTVNHVQAHFGEVFEPIAPRILSRDQAGGALLDRGIYPVQFAQFVFKEKPLKQSSHASLTETGVDETCHIFLTYSNERTAFVSTSFVANFPNEAVICGTKGTIKVCFPLWCPNKVELIINYGEPEVFQFDLPARPTYADYNFRNSEGLQYEAEEVRRCINEGLIESPLVTSEMSIGIAQIIENARKEIGYSLPQDDVDCDEQSVV</sequence>
<evidence type="ECO:0000259" key="12">
    <source>
        <dbReference type="Pfam" id="PF22725"/>
    </source>
</evidence>
<dbReference type="SUPFAM" id="SSF51735">
    <property type="entry name" value="NAD(P)-binding Rossmann-fold domains"/>
    <property type="match status" value="1"/>
</dbReference>
<keyword evidence="14" id="KW-1185">Reference proteome</keyword>
<evidence type="ECO:0000256" key="6">
    <source>
        <dbReference type="ARBA" id="ARBA00042926"/>
    </source>
</evidence>
<accession>A0ABP0FJS2</accession>